<evidence type="ECO:0000256" key="3">
    <source>
        <dbReference type="SAM" id="MobiDB-lite"/>
    </source>
</evidence>
<dbReference type="OMA" id="MIDAQHT"/>
<dbReference type="InterPro" id="IPR005000">
    <property type="entry name" value="Aldolase/citrate-lyase_domain"/>
</dbReference>
<sequence length="293" mass="31220">MYSDNDKRSVPGASQSGGEHAQPESIIAAMDRHKGPLLGTALTIPSTVIAQIIGTIGYHFVLIDMEHSPLSPEITTQMVHAIVASSRGASFPIIRVPSHGVEWIKWALDSGASGIIVPMVNNKKEVDRIIDGAAYPPHGSRSFGPARASWGLPRGPQGGVREYFQRAKNGEVAIFPMIESKEGVANAEDIISTTGVSGIFVGPMDLRLSLGLSGLDGSEPVFMEALEKICTLGQKYGKFIGSLAMDPDMIRSRTQDGMKFLVVSSDASTLSAGLAVHLEQATQESPKTKRPSL</sequence>
<dbReference type="Pfam" id="PF03328">
    <property type="entry name" value="HpcH_HpaI"/>
    <property type="match status" value="1"/>
</dbReference>
<dbReference type="InterPro" id="IPR050251">
    <property type="entry name" value="HpcH-HpaI_aldolase"/>
</dbReference>
<evidence type="ECO:0000256" key="1">
    <source>
        <dbReference type="ARBA" id="ARBA00022723"/>
    </source>
</evidence>
<evidence type="ECO:0000313" key="6">
    <source>
        <dbReference type="Proteomes" id="UP000030651"/>
    </source>
</evidence>
<accession>W3XE84</accession>
<dbReference type="RefSeq" id="XP_007829116.1">
    <property type="nucleotide sequence ID" value="XM_007830925.1"/>
</dbReference>
<dbReference type="Proteomes" id="UP000030651">
    <property type="component" value="Unassembled WGS sequence"/>
</dbReference>
<dbReference type="STRING" id="1229662.W3XE84"/>
<protein>
    <recommendedName>
        <fullName evidence="4">HpcH/HpaI aldolase/citrate lyase domain-containing protein</fullName>
    </recommendedName>
</protein>
<evidence type="ECO:0000256" key="2">
    <source>
        <dbReference type="ARBA" id="ARBA00023239"/>
    </source>
</evidence>
<feature type="domain" description="HpcH/HpaI aldolase/citrate lyase" evidence="4">
    <location>
        <begin position="48"/>
        <end position="269"/>
    </location>
</feature>
<keyword evidence="2" id="KW-0456">Lyase</keyword>
<dbReference type="GO" id="GO:0016832">
    <property type="term" value="F:aldehyde-lyase activity"/>
    <property type="evidence" value="ECO:0007669"/>
    <property type="project" value="TreeGrafter"/>
</dbReference>
<name>W3XE84_PESFW</name>
<dbReference type="GeneID" id="19267357"/>
<dbReference type="PANTHER" id="PTHR30502">
    <property type="entry name" value="2-KETO-3-DEOXY-L-RHAMNONATE ALDOLASE"/>
    <property type="match status" value="1"/>
</dbReference>
<dbReference type="Gene3D" id="3.20.20.60">
    <property type="entry name" value="Phosphoenolpyruvate-binding domains"/>
    <property type="match status" value="1"/>
</dbReference>
<dbReference type="InterPro" id="IPR040442">
    <property type="entry name" value="Pyrv_kinase-like_dom_sf"/>
</dbReference>
<evidence type="ECO:0000313" key="5">
    <source>
        <dbReference type="EMBL" id="ETS84319.1"/>
    </source>
</evidence>
<keyword evidence="6" id="KW-1185">Reference proteome</keyword>
<dbReference type="AlphaFoldDB" id="W3XE84"/>
<dbReference type="KEGG" id="pfy:PFICI_02344"/>
<evidence type="ECO:0000259" key="4">
    <source>
        <dbReference type="Pfam" id="PF03328"/>
    </source>
</evidence>
<feature type="region of interest" description="Disordered" evidence="3">
    <location>
        <begin position="1"/>
        <end position="22"/>
    </location>
</feature>
<gene>
    <name evidence="5" type="ORF">PFICI_02344</name>
</gene>
<dbReference type="eggNOG" id="ENOG502SJMS">
    <property type="taxonomic scope" value="Eukaryota"/>
</dbReference>
<keyword evidence="1" id="KW-0479">Metal-binding</keyword>
<organism evidence="5 6">
    <name type="scientific">Pestalotiopsis fici (strain W106-1 / CGMCC3.15140)</name>
    <dbReference type="NCBI Taxonomy" id="1229662"/>
    <lineage>
        <taxon>Eukaryota</taxon>
        <taxon>Fungi</taxon>
        <taxon>Dikarya</taxon>
        <taxon>Ascomycota</taxon>
        <taxon>Pezizomycotina</taxon>
        <taxon>Sordariomycetes</taxon>
        <taxon>Xylariomycetidae</taxon>
        <taxon>Amphisphaeriales</taxon>
        <taxon>Sporocadaceae</taxon>
        <taxon>Pestalotiopsis</taxon>
    </lineage>
</organism>
<dbReference type="GO" id="GO:0005737">
    <property type="term" value="C:cytoplasm"/>
    <property type="evidence" value="ECO:0007669"/>
    <property type="project" value="TreeGrafter"/>
</dbReference>
<dbReference type="PANTHER" id="PTHR30502:SF8">
    <property type="entry name" value="SYNTHASE, PUTATIVE-RELATED"/>
    <property type="match status" value="1"/>
</dbReference>
<dbReference type="InterPro" id="IPR015813">
    <property type="entry name" value="Pyrv/PenolPyrv_kinase-like_dom"/>
</dbReference>
<dbReference type="SUPFAM" id="SSF51621">
    <property type="entry name" value="Phosphoenolpyruvate/pyruvate domain"/>
    <property type="match status" value="1"/>
</dbReference>
<reference evidence="6" key="1">
    <citation type="journal article" date="2015" name="BMC Genomics">
        <title>Genomic and transcriptomic analysis of the endophytic fungus Pestalotiopsis fici reveals its lifestyle and high potential for synthesis of natural products.</title>
        <authorList>
            <person name="Wang X."/>
            <person name="Zhang X."/>
            <person name="Liu L."/>
            <person name="Xiang M."/>
            <person name="Wang W."/>
            <person name="Sun X."/>
            <person name="Che Y."/>
            <person name="Guo L."/>
            <person name="Liu G."/>
            <person name="Guo L."/>
            <person name="Wang C."/>
            <person name="Yin W.B."/>
            <person name="Stadler M."/>
            <person name="Zhang X."/>
            <person name="Liu X."/>
        </authorList>
    </citation>
    <scope>NUCLEOTIDE SEQUENCE [LARGE SCALE GENOMIC DNA]</scope>
    <source>
        <strain evidence="6">W106-1 / CGMCC3.15140</strain>
    </source>
</reference>
<dbReference type="InParanoid" id="W3XE84"/>
<proteinExistence type="predicted"/>
<dbReference type="GO" id="GO:0046872">
    <property type="term" value="F:metal ion binding"/>
    <property type="evidence" value="ECO:0007669"/>
    <property type="project" value="UniProtKB-KW"/>
</dbReference>
<dbReference type="HOGENOM" id="CLU_059964_2_1_1"/>
<dbReference type="OrthoDB" id="2326446at2759"/>
<dbReference type="EMBL" id="KI912110">
    <property type="protein sequence ID" value="ETS84319.1"/>
    <property type="molecule type" value="Genomic_DNA"/>
</dbReference>